<dbReference type="PANTHER" id="PTHR12126">
    <property type="entry name" value="NADH-UBIQUINONE OXIDOREDUCTASE 39 KDA SUBUNIT-RELATED"/>
    <property type="match status" value="1"/>
</dbReference>
<dbReference type="EMBL" id="BAAAQW010000004">
    <property type="protein sequence ID" value="GAA2199612.1"/>
    <property type="molecule type" value="Genomic_DNA"/>
</dbReference>
<dbReference type="SUPFAM" id="SSF51735">
    <property type="entry name" value="NAD(P)-binding Rossmann-fold domains"/>
    <property type="match status" value="1"/>
</dbReference>
<dbReference type="InterPro" id="IPR051207">
    <property type="entry name" value="ComplexI_NDUFA9_subunit"/>
</dbReference>
<dbReference type="Gene3D" id="3.40.50.720">
    <property type="entry name" value="NAD(P)-binding Rossmann-like Domain"/>
    <property type="match status" value="1"/>
</dbReference>
<keyword evidence="4" id="KW-1185">Reference proteome</keyword>
<dbReference type="Proteomes" id="UP001500432">
    <property type="component" value="Unassembled WGS sequence"/>
</dbReference>
<feature type="domain" description="NAD(P)-binding" evidence="2">
    <location>
        <begin position="6"/>
        <end position="204"/>
    </location>
</feature>
<dbReference type="PANTHER" id="PTHR12126:SF11">
    <property type="entry name" value="NADH DEHYDROGENASE [UBIQUINONE] 1 ALPHA SUBCOMPLEX SUBUNIT 9, MITOCHONDRIAL"/>
    <property type="match status" value="1"/>
</dbReference>
<evidence type="ECO:0000313" key="3">
    <source>
        <dbReference type="EMBL" id="GAA2199612.1"/>
    </source>
</evidence>
<dbReference type="RefSeq" id="WP_344299246.1">
    <property type="nucleotide sequence ID" value="NZ_BAAAQW010000004.1"/>
</dbReference>
<evidence type="ECO:0000313" key="4">
    <source>
        <dbReference type="Proteomes" id="UP001500432"/>
    </source>
</evidence>
<gene>
    <name evidence="3" type="ORF">GCM10009849_16740</name>
</gene>
<sequence length="313" mass="32516">MILVVGGTGRLGRELVAQLLSRGEQVRVMARGASQPFPAPSPGTPAGSQADDGAEYLRGDLASESDCRRAVEGCSQVVFAASGFGIPKGADERSVDRDGAIRLVRAAAQAGVGHLVMMSMHGAAPDAPIEYLRCKAAAEEATRTSGMAWTIVRLGAILEQRLDIMGEGLASKGKVPVFGSGEAPVTFTSAHDAAAVVVRALTDPALRNRMIEWGSATHTANEVAGAMIAKAGRGSVQRVPTPVLRVMAVAARPFSPFLARVAAAGVWEDSGDESFDPAPGRAEFPDLPLTSLEEALADMMPAEQHDAGHSPLS</sequence>
<evidence type="ECO:0000256" key="1">
    <source>
        <dbReference type="SAM" id="MobiDB-lite"/>
    </source>
</evidence>
<comment type="caution">
    <text evidence="3">The sequence shown here is derived from an EMBL/GenBank/DDBJ whole genome shotgun (WGS) entry which is preliminary data.</text>
</comment>
<dbReference type="InterPro" id="IPR016040">
    <property type="entry name" value="NAD(P)-bd_dom"/>
</dbReference>
<protein>
    <recommendedName>
        <fullName evidence="2">NAD(P)-binding domain-containing protein</fullName>
    </recommendedName>
</protein>
<dbReference type="Pfam" id="PF13460">
    <property type="entry name" value="NAD_binding_10"/>
    <property type="match status" value="1"/>
</dbReference>
<feature type="region of interest" description="Disordered" evidence="1">
    <location>
        <begin position="33"/>
        <end position="53"/>
    </location>
</feature>
<accession>A0ABP5NJD0</accession>
<dbReference type="InterPro" id="IPR036291">
    <property type="entry name" value="NAD(P)-bd_dom_sf"/>
</dbReference>
<organism evidence="3 4">
    <name type="scientific">Sinomonas flava</name>
    <dbReference type="NCBI Taxonomy" id="496857"/>
    <lineage>
        <taxon>Bacteria</taxon>
        <taxon>Bacillati</taxon>
        <taxon>Actinomycetota</taxon>
        <taxon>Actinomycetes</taxon>
        <taxon>Micrococcales</taxon>
        <taxon>Micrococcaceae</taxon>
        <taxon>Sinomonas</taxon>
    </lineage>
</organism>
<proteinExistence type="predicted"/>
<dbReference type="CDD" id="cd05243">
    <property type="entry name" value="SDR_a5"/>
    <property type="match status" value="1"/>
</dbReference>
<reference evidence="4" key="1">
    <citation type="journal article" date="2019" name="Int. J. Syst. Evol. Microbiol.">
        <title>The Global Catalogue of Microorganisms (GCM) 10K type strain sequencing project: providing services to taxonomists for standard genome sequencing and annotation.</title>
        <authorList>
            <consortium name="The Broad Institute Genomics Platform"/>
            <consortium name="The Broad Institute Genome Sequencing Center for Infectious Disease"/>
            <person name="Wu L."/>
            <person name="Ma J."/>
        </authorList>
    </citation>
    <scope>NUCLEOTIDE SEQUENCE [LARGE SCALE GENOMIC DNA]</scope>
    <source>
        <strain evidence="4">JCM 16034</strain>
    </source>
</reference>
<name>A0ABP5NJD0_9MICC</name>
<evidence type="ECO:0000259" key="2">
    <source>
        <dbReference type="Pfam" id="PF13460"/>
    </source>
</evidence>